<proteinExistence type="predicted"/>
<dbReference type="Proteomes" id="UP000565441">
    <property type="component" value="Unassembled WGS sequence"/>
</dbReference>
<organism evidence="1 2">
    <name type="scientific">Tricholomella constricta</name>
    <dbReference type="NCBI Taxonomy" id="117010"/>
    <lineage>
        <taxon>Eukaryota</taxon>
        <taxon>Fungi</taxon>
        <taxon>Dikarya</taxon>
        <taxon>Basidiomycota</taxon>
        <taxon>Agaricomycotina</taxon>
        <taxon>Agaricomycetes</taxon>
        <taxon>Agaricomycetidae</taxon>
        <taxon>Agaricales</taxon>
        <taxon>Tricholomatineae</taxon>
        <taxon>Lyophyllaceae</taxon>
        <taxon>Tricholomella</taxon>
    </lineage>
</organism>
<dbReference type="EMBL" id="JAACJP010000098">
    <property type="protein sequence ID" value="KAF5365868.1"/>
    <property type="molecule type" value="Genomic_DNA"/>
</dbReference>
<evidence type="ECO:0000313" key="2">
    <source>
        <dbReference type="Proteomes" id="UP000565441"/>
    </source>
</evidence>
<gene>
    <name evidence="1" type="ORF">D9615_010699</name>
</gene>
<reference evidence="1 2" key="1">
    <citation type="journal article" date="2020" name="ISME J.">
        <title>Uncovering the hidden diversity of litter-decomposition mechanisms in mushroom-forming fungi.</title>
        <authorList>
            <person name="Floudas D."/>
            <person name="Bentzer J."/>
            <person name="Ahren D."/>
            <person name="Johansson T."/>
            <person name="Persson P."/>
            <person name="Tunlid A."/>
        </authorList>
    </citation>
    <scope>NUCLEOTIDE SEQUENCE [LARGE SCALE GENOMIC DNA]</scope>
    <source>
        <strain evidence="1 2">CBS 661.87</strain>
    </source>
</reference>
<protein>
    <submittedName>
        <fullName evidence="1">Uncharacterized protein</fullName>
    </submittedName>
</protein>
<evidence type="ECO:0000313" key="1">
    <source>
        <dbReference type="EMBL" id="KAF5365868.1"/>
    </source>
</evidence>
<keyword evidence="2" id="KW-1185">Reference proteome</keyword>
<comment type="caution">
    <text evidence="1">The sequence shown here is derived from an EMBL/GenBank/DDBJ whole genome shotgun (WGS) entry which is preliminary data.</text>
</comment>
<sequence>MLSLSAPLHLSTRRLPMYQDMAARAIGGRQNMGLDPQDMTPQVLVMRQEILDPGDDTYIFGAARPLQKHSARQCYLPSPLPPSASPPFKFNNAVSALNSQSSPPQASSLKHLLFQPIEDADRANYRHAWGVGWG</sequence>
<accession>A0A8H5GJ71</accession>
<dbReference type="AlphaFoldDB" id="A0A8H5GJ71"/>
<name>A0A8H5GJ71_9AGAR</name>